<dbReference type="CDD" id="cd06257">
    <property type="entry name" value="DnaJ"/>
    <property type="match status" value="1"/>
</dbReference>
<dbReference type="SMART" id="SM00271">
    <property type="entry name" value="DnaJ"/>
    <property type="match status" value="1"/>
</dbReference>
<comment type="caution">
    <text evidence="2">The sequence shown here is derived from an EMBL/GenBank/DDBJ whole genome shotgun (WGS) entry which is preliminary data.</text>
</comment>
<gene>
    <name evidence="2" type="ORF">ACFOPX_08200</name>
</gene>
<dbReference type="InterPro" id="IPR036869">
    <property type="entry name" value="J_dom_sf"/>
</dbReference>
<reference evidence="3" key="1">
    <citation type="journal article" date="2019" name="Int. J. Syst. Evol. Microbiol.">
        <title>The Global Catalogue of Microorganisms (GCM) 10K type strain sequencing project: providing services to taxonomists for standard genome sequencing and annotation.</title>
        <authorList>
            <consortium name="The Broad Institute Genomics Platform"/>
            <consortium name="The Broad Institute Genome Sequencing Center for Infectious Disease"/>
            <person name="Wu L."/>
            <person name="Ma J."/>
        </authorList>
    </citation>
    <scope>NUCLEOTIDE SEQUENCE [LARGE SCALE GENOMIC DNA]</scope>
    <source>
        <strain evidence="3">CCUG 53816</strain>
    </source>
</reference>
<sequence>MQIKTKIPKRSISLLPLSQEIGFSEQFIEVCLEPHLYHKTALYIKKHFNEHVKFKRTLILLEQESLKKTYLLNRLFYAKYALHPFYNQHVFETLLQKILAHAHLPVVFRESLHTHEPYTPVLALVHKIEIHAIYLHSRVIFYYTNFLAREFLHANFAPYILLETPFKDKANKKDFLHETHAHLDALHVLMTLKNPHFKHACIHFIYPTQTLYLTRQEEIILKALRTLGLGVMHSKEEIKRRYLELVKLYHPDTYASTPYPESICKQRFLEVTEAYNVLKQL</sequence>
<feature type="domain" description="J" evidence="1">
    <location>
        <begin position="222"/>
        <end position="281"/>
    </location>
</feature>
<dbReference type="PRINTS" id="PR00625">
    <property type="entry name" value="JDOMAIN"/>
</dbReference>
<dbReference type="RefSeq" id="WP_104752770.1">
    <property type="nucleotide sequence ID" value="NZ_FZMF01000044.1"/>
</dbReference>
<dbReference type="InterPro" id="IPR001623">
    <property type="entry name" value="DnaJ_domain"/>
</dbReference>
<dbReference type="Proteomes" id="UP001595783">
    <property type="component" value="Unassembled WGS sequence"/>
</dbReference>
<dbReference type="PROSITE" id="PS50076">
    <property type="entry name" value="DNAJ_2"/>
    <property type="match status" value="1"/>
</dbReference>
<evidence type="ECO:0000313" key="2">
    <source>
        <dbReference type="EMBL" id="MFC3848487.1"/>
    </source>
</evidence>
<accession>A0ABV7ZIS8</accession>
<evidence type="ECO:0000313" key="3">
    <source>
        <dbReference type="Proteomes" id="UP001595783"/>
    </source>
</evidence>
<keyword evidence="3" id="KW-1185">Reference proteome</keyword>
<organism evidence="2 3">
    <name type="scientific">Helicobacter baculiformis</name>
    <dbReference type="NCBI Taxonomy" id="427351"/>
    <lineage>
        <taxon>Bacteria</taxon>
        <taxon>Pseudomonadati</taxon>
        <taxon>Campylobacterota</taxon>
        <taxon>Epsilonproteobacteria</taxon>
        <taxon>Campylobacterales</taxon>
        <taxon>Helicobacteraceae</taxon>
        <taxon>Helicobacter</taxon>
    </lineage>
</organism>
<proteinExistence type="predicted"/>
<dbReference type="EMBL" id="JBHRZO010000055">
    <property type="protein sequence ID" value="MFC3848487.1"/>
    <property type="molecule type" value="Genomic_DNA"/>
</dbReference>
<evidence type="ECO:0000259" key="1">
    <source>
        <dbReference type="PROSITE" id="PS50076"/>
    </source>
</evidence>
<dbReference type="SUPFAM" id="SSF46565">
    <property type="entry name" value="Chaperone J-domain"/>
    <property type="match status" value="1"/>
</dbReference>
<protein>
    <submittedName>
        <fullName evidence="2">J domain-containing protein</fullName>
    </submittedName>
</protein>
<dbReference type="Gene3D" id="1.10.287.110">
    <property type="entry name" value="DnaJ domain"/>
    <property type="match status" value="1"/>
</dbReference>
<name>A0ABV7ZIS8_9HELI</name>
<dbReference type="Pfam" id="PF00226">
    <property type="entry name" value="DnaJ"/>
    <property type="match status" value="1"/>
</dbReference>